<evidence type="ECO:0000313" key="1">
    <source>
        <dbReference type="EMBL" id="MBK4735981.1"/>
    </source>
</evidence>
<accession>A0A934SVM8</accession>
<proteinExistence type="predicted"/>
<dbReference type="RefSeq" id="WP_200592931.1">
    <property type="nucleotide sequence ID" value="NZ_JAEPBG010000006.1"/>
</dbReference>
<comment type="caution">
    <text evidence="1">The sequence shown here is derived from an EMBL/GenBank/DDBJ whole genome shotgun (WGS) entry which is preliminary data.</text>
</comment>
<reference evidence="1" key="1">
    <citation type="submission" date="2021-01" db="EMBL/GenBank/DDBJ databases">
        <title>Genome sequence of strain Noviherbaspirillum sp. DKR-6.</title>
        <authorList>
            <person name="Chaudhary D.K."/>
        </authorList>
    </citation>
    <scope>NUCLEOTIDE SEQUENCE</scope>
    <source>
        <strain evidence="1">DKR-6</strain>
    </source>
</reference>
<organism evidence="1 2">
    <name type="scientific">Noviherbaspirillum pedocola</name>
    <dbReference type="NCBI Taxonomy" id="2801341"/>
    <lineage>
        <taxon>Bacteria</taxon>
        <taxon>Pseudomonadati</taxon>
        <taxon>Pseudomonadota</taxon>
        <taxon>Betaproteobacteria</taxon>
        <taxon>Burkholderiales</taxon>
        <taxon>Oxalobacteraceae</taxon>
        <taxon>Noviherbaspirillum</taxon>
    </lineage>
</organism>
<keyword evidence="2" id="KW-1185">Reference proteome</keyword>
<evidence type="ECO:0000313" key="2">
    <source>
        <dbReference type="Proteomes" id="UP000622890"/>
    </source>
</evidence>
<protein>
    <submittedName>
        <fullName evidence="1">Uncharacterized protein</fullName>
    </submittedName>
</protein>
<gene>
    <name evidence="1" type="ORF">JJB74_15275</name>
</gene>
<sequence>MQDNTTHKMPKSKRGAVRQYNALVTRFYRELDGGCTFGIDWPTARSFFPKECAHIDAMRSAFAALPD</sequence>
<dbReference type="AlphaFoldDB" id="A0A934SVM8"/>
<dbReference type="EMBL" id="JAEPBG010000006">
    <property type="protein sequence ID" value="MBK4735981.1"/>
    <property type="molecule type" value="Genomic_DNA"/>
</dbReference>
<name>A0A934SVM8_9BURK</name>
<dbReference type="Proteomes" id="UP000622890">
    <property type="component" value="Unassembled WGS sequence"/>
</dbReference>